<dbReference type="InterPro" id="IPR027267">
    <property type="entry name" value="AH/BAR_dom_sf"/>
</dbReference>
<keyword evidence="3" id="KW-1185">Reference proteome</keyword>
<dbReference type="GO" id="GO:0007274">
    <property type="term" value="P:neuromuscular synaptic transmission"/>
    <property type="evidence" value="ECO:0007669"/>
    <property type="project" value="TreeGrafter"/>
</dbReference>
<dbReference type="PANTHER" id="PTHR15735">
    <property type="entry name" value="FCH AND DOUBLE SH3 DOMAINS PROTEIN"/>
    <property type="match status" value="1"/>
</dbReference>
<protein>
    <submittedName>
        <fullName evidence="2">FCH and double SH3 domains 1</fullName>
    </submittedName>
</protein>
<dbReference type="GO" id="GO:0031594">
    <property type="term" value="C:neuromuscular junction"/>
    <property type="evidence" value="ECO:0007669"/>
    <property type="project" value="TreeGrafter"/>
</dbReference>
<dbReference type="AlphaFoldDB" id="A0A8C0BEI0"/>
<feature type="region of interest" description="Disordered" evidence="1">
    <location>
        <begin position="150"/>
        <end position="183"/>
    </location>
</feature>
<name>A0A8C0BEI0_9AVES</name>
<reference evidence="2" key="1">
    <citation type="submission" date="2025-08" db="UniProtKB">
        <authorList>
            <consortium name="Ensembl"/>
        </authorList>
    </citation>
    <scope>IDENTIFICATION</scope>
</reference>
<accession>A0A8C0BEI0</accession>
<dbReference type="SUPFAM" id="SSF103657">
    <property type="entry name" value="BAR/IMD domain-like"/>
    <property type="match status" value="1"/>
</dbReference>
<dbReference type="PANTHER" id="PTHR15735:SF4">
    <property type="entry name" value="F-BAR AND DOUBLE SH3 DOMAINS PROTEIN 1"/>
    <property type="match status" value="1"/>
</dbReference>
<sequence>GGCSPKRVSPGQLGRCLMPIRIWVSWGCNPGWDVPKHVLPDSEGTAGVEGAGCAAGHLQKLAGRQESTLPCLNPCAHRSAVAVWKGIIEGTAHAGQVRVTASESYRSLAAEAARTARLSKERMLKKGIERLQKAQAELLESVKELDKAKKQFTHLQRSTEGDHGGGLPWPQHGLTSSPTSPARLAEHSKQLVGVQNEYGFALVSATAHLEHYRRVELPAAMQVGGKGGWGA</sequence>
<dbReference type="GO" id="GO:0030833">
    <property type="term" value="P:regulation of actin filament polymerization"/>
    <property type="evidence" value="ECO:0007669"/>
    <property type="project" value="TreeGrafter"/>
</dbReference>
<organism evidence="2 3">
    <name type="scientific">Buteo japonicus</name>
    <dbReference type="NCBI Taxonomy" id="224669"/>
    <lineage>
        <taxon>Eukaryota</taxon>
        <taxon>Metazoa</taxon>
        <taxon>Chordata</taxon>
        <taxon>Craniata</taxon>
        <taxon>Vertebrata</taxon>
        <taxon>Euteleostomi</taxon>
        <taxon>Archelosauria</taxon>
        <taxon>Archosauria</taxon>
        <taxon>Dinosauria</taxon>
        <taxon>Saurischia</taxon>
        <taxon>Theropoda</taxon>
        <taxon>Coelurosauria</taxon>
        <taxon>Aves</taxon>
        <taxon>Neognathae</taxon>
        <taxon>Neoaves</taxon>
        <taxon>Telluraves</taxon>
        <taxon>Accipitrimorphae</taxon>
        <taxon>Accipitriformes</taxon>
        <taxon>Accipitridae</taxon>
        <taxon>Accipitrinae</taxon>
        <taxon>Buteo</taxon>
    </lineage>
</organism>
<proteinExistence type="predicted"/>
<dbReference type="Gene3D" id="1.20.1270.60">
    <property type="entry name" value="Arfaptin homology (AH) domain/BAR domain"/>
    <property type="match status" value="1"/>
</dbReference>
<evidence type="ECO:0000313" key="2">
    <source>
        <dbReference type="Ensembl" id="ENSBJAP00000015901.1"/>
    </source>
</evidence>
<dbReference type="GO" id="GO:0055037">
    <property type="term" value="C:recycling endosome"/>
    <property type="evidence" value="ECO:0007669"/>
    <property type="project" value="TreeGrafter"/>
</dbReference>
<evidence type="ECO:0000313" key="3">
    <source>
        <dbReference type="Proteomes" id="UP000694555"/>
    </source>
</evidence>
<evidence type="ECO:0000256" key="1">
    <source>
        <dbReference type="SAM" id="MobiDB-lite"/>
    </source>
</evidence>
<dbReference type="Proteomes" id="UP000694555">
    <property type="component" value="Unplaced"/>
</dbReference>
<reference evidence="2" key="2">
    <citation type="submission" date="2025-09" db="UniProtKB">
        <authorList>
            <consortium name="Ensembl"/>
        </authorList>
    </citation>
    <scope>IDENTIFICATION</scope>
</reference>
<dbReference type="Ensembl" id="ENSBJAT00000016338.1">
    <property type="protein sequence ID" value="ENSBJAP00000015901.1"/>
    <property type="gene ID" value="ENSBJAG00000010499.1"/>
</dbReference>